<evidence type="ECO:0000313" key="1">
    <source>
        <dbReference type="EMBL" id="CAF5169648.1"/>
    </source>
</evidence>
<dbReference type="EMBL" id="CAJOBH010279109">
    <property type="protein sequence ID" value="CAF5169648.1"/>
    <property type="molecule type" value="Genomic_DNA"/>
</dbReference>
<gene>
    <name evidence="1" type="ORF">BYL167_LOCUS76975</name>
</gene>
<protein>
    <submittedName>
        <fullName evidence="1">Uncharacterized protein</fullName>
    </submittedName>
</protein>
<dbReference type="Proteomes" id="UP000681967">
    <property type="component" value="Unassembled WGS sequence"/>
</dbReference>
<sequence>CRTQIDDCPISCLEIETIDPVHIANQHLLKRI</sequence>
<accession>A0A8S3GXM8</accession>
<dbReference type="AlphaFoldDB" id="A0A8S3GXM8"/>
<proteinExistence type="predicted"/>
<name>A0A8S3GXM8_9BILA</name>
<reference evidence="1" key="1">
    <citation type="submission" date="2021-02" db="EMBL/GenBank/DDBJ databases">
        <authorList>
            <person name="Nowell W R."/>
        </authorList>
    </citation>
    <scope>NUCLEOTIDE SEQUENCE</scope>
</reference>
<comment type="caution">
    <text evidence="1">The sequence shown here is derived from an EMBL/GenBank/DDBJ whole genome shotgun (WGS) entry which is preliminary data.</text>
</comment>
<evidence type="ECO:0000313" key="2">
    <source>
        <dbReference type="Proteomes" id="UP000681967"/>
    </source>
</evidence>
<organism evidence="1 2">
    <name type="scientific">Rotaria magnacalcarata</name>
    <dbReference type="NCBI Taxonomy" id="392030"/>
    <lineage>
        <taxon>Eukaryota</taxon>
        <taxon>Metazoa</taxon>
        <taxon>Spiralia</taxon>
        <taxon>Gnathifera</taxon>
        <taxon>Rotifera</taxon>
        <taxon>Eurotatoria</taxon>
        <taxon>Bdelloidea</taxon>
        <taxon>Philodinida</taxon>
        <taxon>Philodinidae</taxon>
        <taxon>Rotaria</taxon>
    </lineage>
</organism>
<feature type="non-terminal residue" evidence="1">
    <location>
        <position position="1"/>
    </location>
</feature>